<proteinExistence type="predicted"/>
<reference evidence="1 2" key="1">
    <citation type="submission" date="2021-12" db="EMBL/GenBank/DDBJ databases">
        <title>Genome seq of P8.</title>
        <authorList>
            <person name="Seo T."/>
        </authorList>
    </citation>
    <scope>NUCLEOTIDE SEQUENCE [LARGE SCALE GENOMIC DNA]</scope>
    <source>
        <strain evidence="1 2">P8</strain>
    </source>
</reference>
<name>A0ABS8XQZ4_9BURK</name>
<comment type="caution">
    <text evidence="1">The sequence shown here is derived from an EMBL/GenBank/DDBJ whole genome shotgun (WGS) entry which is preliminary data.</text>
</comment>
<keyword evidence="2" id="KW-1185">Reference proteome</keyword>
<sequence>MKSAKPLVPMLSTAKCADFRNAAAAFERARQRAHDLAKQIDTYLVV</sequence>
<evidence type="ECO:0000313" key="2">
    <source>
        <dbReference type="Proteomes" id="UP001200741"/>
    </source>
</evidence>
<protein>
    <submittedName>
        <fullName evidence="1">Uncharacterized protein</fullName>
    </submittedName>
</protein>
<evidence type="ECO:0000313" key="1">
    <source>
        <dbReference type="EMBL" id="MCE4553317.1"/>
    </source>
</evidence>
<accession>A0ABS8XQZ4</accession>
<dbReference type="EMBL" id="JAJTWU010000001">
    <property type="protein sequence ID" value="MCE4553317.1"/>
    <property type="molecule type" value="Genomic_DNA"/>
</dbReference>
<gene>
    <name evidence="1" type="ORF">LXT13_02510</name>
</gene>
<organism evidence="1 2">
    <name type="scientific">Pelomonas cellulosilytica</name>
    <dbReference type="NCBI Taxonomy" id="2906762"/>
    <lineage>
        <taxon>Bacteria</taxon>
        <taxon>Pseudomonadati</taxon>
        <taxon>Pseudomonadota</taxon>
        <taxon>Betaproteobacteria</taxon>
        <taxon>Burkholderiales</taxon>
        <taxon>Sphaerotilaceae</taxon>
        <taxon>Roseateles</taxon>
    </lineage>
</organism>
<dbReference type="Proteomes" id="UP001200741">
    <property type="component" value="Unassembled WGS sequence"/>
</dbReference>